<evidence type="ECO:0000313" key="5">
    <source>
        <dbReference type="EMBL" id="HIS73648.1"/>
    </source>
</evidence>
<evidence type="ECO:0000259" key="4">
    <source>
        <dbReference type="Pfam" id="PF01420"/>
    </source>
</evidence>
<evidence type="ECO:0000256" key="2">
    <source>
        <dbReference type="ARBA" id="ARBA00022747"/>
    </source>
</evidence>
<dbReference type="PANTHER" id="PTHR30408">
    <property type="entry name" value="TYPE-1 RESTRICTION ENZYME ECOKI SPECIFICITY PROTEIN"/>
    <property type="match status" value="1"/>
</dbReference>
<dbReference type="CDD" id="cd17524">
    <property type="entry name" value="RMtype1_S_EcoUTORF5051P-TRD2-CR2_like"/>
    <property type="match status" value="1"/>
</dbReference>
<protein>
    <submittedName>
        <fullName evidence="5">Restriction endonuclease subunit S</fullName>
    </submittedName>
</protein>
<dbReference type="InterPro" id="IPR052021">
    <property type="entry name" value="Type-I_RS_S_subunit"/>
</dbReference>
<keyword evidence="2" id="KW-0680">Restriction system</keyword>
<feature type="domain" description="Type I restriction modification DNA specificity" evidence="4">
    <location>
        <begin position="7"/>
        <end position="157"/>
    </location>
</feature>
<dbReference type="GO" id="GO:0003677">
    <property type="term" value="F:DNA binding"/>
    <property type="evidence" value="ECO:0007669"/>
    <property type="project" value="UniProtKB-KW"/>
</dbReference>
<keyword evidence="5" id="KW-0378">Hydrolase</keyword>
<comment type="similarity">
    <text evidence="1">Belongs to the type-I restriction system S methylase family.</text>
</comment>
<proteinExistence type="inferred from homology"/>
<dbReference type="Gene3D" id="1.10.287.1120">
    <property type="entry name" value="Bipartite methylase S protein"/>
    <property type="match status" value="1"/>
</dbReference>
<dbReference type="PANTHER" id="PTHR30408:SF12">
    <property type="entry name" value="TYPE I RESTRICTION ENZYME MJAVIII SPECIFICITY SUBUNIT"/>
    <property type="match status" value="1"/>
</dbReference>
<keyword evidence="3" id="KW-0238">DNA-binding</keyword>
<dbReference type="GO" id="GO:0009307">
    <property type="term" value="P:DNA restriction-modification system"/>
    <property type="evidence" value="ECO:0007669"/>
    <property type="project" value="UniProtKB-KW"/>
</dbReference>
<dbReference type="InterPro" id="IPR000055">
    <property type="entry name" value="Restrct_endonuc_typeI_TRD"/>
</dbReference>
<evidence type="ECO:0000256" key="3">
    <source>
        <dbReference type="ARBA" id="ARBA00023125"/>
    </source>
</evidence>
<reference evidence="5" key="1">
    <citation type="submission" date="2020-10" db="EMBL/GenBank/DDBJ databases">
        <authorList>
            <person name="Gilroy R."/>
        </authorList>
    </citation>
    <scope>NUCLEOTIDE SEQUENCE</scope>
    <source>
        <strain evidence="5">CHK152-2871</strain>
    </source>
</reference>
<dbReference type="AlphaFoldDB" id="A0A9D1FH52"/>
<reference evidence="5" key="2">
    <citation type="journal article" date="2021" name="PeerJ">
        <title>Extensive microbial diversity within the chicken gut microbiome revealed by metagenomics and culture.</title>
        <authorList>
            <person name="Gilroy R."/>
            <person name="Ravi A."/>
            <person name="Getino M."/>
            <person name="Pursley I."/>
            <person name="Horton D.L."/>
            <person name="Alikhan N.F."/>
            <person name="Baker D."/>
            <person name="Gharbi K."/>
            <person name="Hall N."/>
            <person name="Watson M."/>
            <person name="Adriaenssens E.M."/>
            <person name="Foster-Nyarko E."/>
            <person name="Jarju S."/>
            <person name="Secka A."/>
            <person name="Antonio M."/>
            <person name="Oren A."/>
            <person name="Chaudhuri R.R."/>
            <person name="La Ragione R."/>
            <person name="Hildebrand F."/>
            <person name="Pallen M.J."/>
        </authorList>
    </citation>
    <scope>NUCLEOTIDE SEQUENCE</scope>
    <source>
        <strain evidence="5">CHK152-2871</strain>
    </source>
</reference>
<gene>
    <name evidence="5" type="ORF">IAA86_01345</name>
</gene>
<comment type="caution">
    <text evidence="5">The sequence shown here is derived from an EMBL/GenBank/DDBJ whole genome shotgun (WGS) entry which is preliminary data.</text>
</comment>
<sequence length="373" mass="42625">MGETIYKTLDEVASIEFGTRVVKSKVAGTQYPVYGGGGETFRIDSYNRENRVVVGRFALSKQCTRFVSGKFFLNDSGLTVKTKDETVLIQDLLDKLILYSNDLIYNLARGAGQKNLNINDFKELKISFPLNIEEQQRIVKILDKAEEIRIKKKLANEKLDEFLKSTFIDMFGDPEFNNKNWEKVVIRDVVKDVKYGTSSKAGLTGTYPILRMGNLTYNGAIVLDDLKYIDLKESEIDKYTVHKGDILFNRTNSKELVGKTAVYRGTNTVAFAGYLVRVRTNNLAHYEFLSAFMNSSYMKKKLQMKCKNIVGMANINAQEFQDFDIYLPPIDLQNQFAQIVQKVEAQKEKNQKVIEQMDNLFNSLMQQAFNGEL</sequence>
<organism evidence="5 6">
    <name type="scientific">Candidatus Galligastranaerophilus intestinavium</name>
    <dbReference type="NCBI Taxonomy" id="2840836"/>
    <lineage>
        <taxon>Bacteria</taxon>
        <taxon>Candidatus Galligastranaerophilus</taxon>
    </lineage>
</organism>
<accession>A0A9D1FH52</accession>
<name>A0A9D1FH52_9BACT</name>
<dbReference type="InterPro" id="IPR044946">
    <property type="entry name" value="Restrct_endonuc_typeI_TRD_sf"/>
</dbReference>
<dbReference type="Pfam" id="PF01420">
    <property type="entry name" value="Methylase_S"/>
    <property type="match status" value="2"/>
</dbReference>
<evidence type="ECO:0000313" key="6">
    <source>
        <dbReference type="Proteomes" id="UP000886865"/>
    </source>
</evidence>
<dbReference type="Gene3D" id="3.90.220.20">
    <property type="entry name" value="DNA methylase specificity domains"/>
    <property type="match status" value="2"/>
</dbReference>
<keyword evidence="5" id="KW-0255">Endonuclease</keyword>
<dbReference type="Proteomes" id="UP000886865">
    <property type="component" value="Unassembled WGS sequence"/>
</dbReference>
<dbReference type="EMBL" id="DVJQ01000011">
    <property type="protein sequence ID" value="HIS73648.1"/>
    <property type="molecule type" value="Genomic_DNA"/>
</dbReference>
<dbReference type="GO" id="GO:0004519">
    <property type="term" value="F:endonuclease activity"/>
    <property type="evidence" value="ECO:0007669"/>
    <property type="project" value="UniProtKB-KW"/>
</dbReference>
<evidence type="ECO:0000256" key="1">
    <source>
        <dbReference type="ARBA" id="ARBA00010923"/>
    </source>
</evidence>
<dbReference type="SUPFAM" id="SSF116734">
    <property type="entry name" value="DNA methylase specificity domain"/>
    <property type="match status" value="2"/>
</dbReference>
<feature type="domain" description="Type I restriction modification DNA specificity" evidence="4">
    <location>
        <begin position="178"/>
        <end position="352"/>
    </location>
</feature>
<keyword evidence="5" id="KW-0540">Nuclease</keyword>